<dbReference type="Gene3D" id="3.50.50.60">
    <property type="entry name" value="FAD/NAD(P)-binding domain"/>
    <property type="match status" value="1"/>
</dbReference>
<keyword evidence="8" id="KW-1185">Reference proteome</keyword>
<dbReference type="Proteomes" id="UP000774617">
    <property type="component" value="Unassembled WGS sequence"/>
</dbReference>
<comment type="similarity">
    <text evidence="1">Belongs to the paxM FAD-dependent monooxygenase family.</text>
</comment>
<reference evidence="7 8" key="1">
    <citation type="journal article" date="2021" name="Nat. Commun.">
        <title>Genetic determinants of endophytism in the Arabidopsis root mycobiome.</title>
        <authorList>
            <person name="Mesny F."/>
            <person name="Miyauchi S."/>
            <person name="Thiergart T."/>
            <person name="Pickel B."/>
            <person name="Atanasova L."/>
            <person name="Karlsson M."/>
            <person name="Huettel B."/>
            <person name="Barry K.W."/>
            <person name="Haridas S."/>
            <person name="Chen C."/>
            <person name="Bauer D."/>
            <person name="Andreopoulos W."/>
            <person name="Pangilinan J."/>
            <person name="LaButti K."/>
            <person name="Riley R."/>
            <person name="Lipzen A."/>
            <person name="Clum A."/>
            <person name="Drula E."/>
            <person name="Henrissat B."/>
            <person name="Kohler A."/>
            <person name="Grigoriev I.V."/>
            <person name="Martin F.M."/>
            <person name="Hacquard S."/>
        </authorList>
    </citation>
    <scope>NUCLEOTIDE SEQUENCE [LARGE SCALE GENOMIC DNA]</scope>
    <source>
        <strain evidence="7 8">MPI-SDFR-AT-0080</strain>
    </source>
</reference>
<evidence type="ECO:0000256" key="5">
    <source>
        <dbReference type="ARBA" id="ARBA00023033"/>
    </source>
</evidence>
<dbReference type="InterPro" id="IPR050493">
    <property type="entry name" value="FAD-dep_Monooxygenase_BioMet"/>
</dbReference>
<comment type="caution">
    <text evidence="7">The sequence shown here is derived from an EMBL/GenBank/DDBJ whole genome shotgun (WGS) entry which is preliminary data.</text>
</comment>
<keyword evidence="3" id="KW-0274">FAD</keyword>
<accession>A0ABQ8G830</accession>
<evidence type="ECO:0000256" key="2">
    <source>
        <dbReference type="ARBA" id="ARBA00022630"/>
    </source>
</evidence>
<name>A0ABQ8G830_9PEZI</name>
<evidence type="ECO:0000256" key="1">
    <source>
        <dbReference type="ARBA" id="ARBA00007992"/>
    </source>
</evidence>
<dbReference type="SUPFAM" id="SSF51905">
    <property type="entry name" value="FAD/NAD(P)-binding domain"/>
    <property type="match status" value="1"/>
</dbReference>
<dbReference type="Pfam" id="PF01494">
    <property type="entry name" value="FAD_binding_3"/>
    <property type="match status" value="1"/>
</dbReference>
<feature type="domain" description="FAD-binding" evidence="6">
    <location>
        <begin position="6"/>
        <end position="360"/>
    </location>
</feature>
<dbReference type="PRINTS" id="PR00420">
    <property type="entry name" value="RNGMNOXGNASE"/>
</dbReference>
<keyword evidence="5" id="KW-0503">Monooxygenase</keyword>
<dbReference type="EMBL" id="JAGTJR010000019">
    <property type="protein sequence ID" value="KAH7045216.1"/>
    <property type="molecule type" value="Genomic_DNA"/>
</dbReference>
<sequence>MAQNLKIVVVGAGIGGLTAAIALRQQGHKVEVFERSRLLSEVGAAIHVAPNFTVILNRLGVFPEEFGGTEYRGMVLRDAQAEVQHKVLHGEERKSWQAPYWLVHRVDLHNALRNKATSKDGFGSPVTIHTASAVVDVDCTNATITLADGTTATGDVVLAADGVHSVAREIVTGGTYPTKTSGKCCYRWLLPQSVLNEDPELQALVGEPGIMTEIKGAGRRIVLYPCKNGQLMNCAAFVPVEEVGVIQKGWNQSGNKEKLLQSFSGYAPQVLRFLEMAPEGSVAVWDLLDMPVLPTWVNGRVALLGDVAHPFLPYMGQGAAQAIEDAAALGALLPLDTAVNEIPRRLRMYEKCRKERADVIQEFTRVRGRDESGRSSGKLSAYELVAFLQRCISHNEWKHARGVLQAEMGEEA</sequence>
<keyword evidence="4" id="KW-0560">Oxidoreductase</keyword>
<proteinExistence type="inferred from homology"/>
<keyword evidence="2" id="KW-0285">Flavoprotein</keyword>
<evidence type="ECO:0000313" key="7">
    <source>
        <dbReference type="EMBL" id="KAH7045216.1"/>
    </source>
</evidence>
<evidence type="ECO:0000256" key="4">
    <source>
        <dbReference type="ARBA" id="ARBA00023002"/>
    </source>
</evidence>
<organism evidence="7 8">
    <name type="scientific">Macrophomina phaseolina</name>
    <dbReference type="NCBI Taxonomy" id="35725"/>
    <lineage>
        <taxon>Eukaryota</taxon>
        <taxon>Fungi</taxon>
        <taxon>Dikarya</taxon>
        <taxon>Ascomycota</taxon>
        <taxon>Pezizomycotina</taxon>
        <taxon>Dothideomycetes</taxon>
        <taxon>Dothideomycetes incertae sedis</taxon>
        <taxon>Botryosphaeriales</taxon>
        <taxon>Botryosphaeriaceae</taxon>
        <taxon>Macrophomina</taxon>
    </lineage>
</organism>
<dbReference type="PANTHER" id="PTHR13789">
    <property type="entry name" value="MONOOXYGENASE"/>
    <property type="match status" value="1"/>
</dbReference>
<evidence type="ECO:0000259" key="6">
    <source>
        <dbReference type="Pfam" id="PF01494"/>
    </source>
</evidence>
<evidence type="ECO:0000313" key="8">
    <source>
        <dbReference type="Proteomes" id="UP000774617"/>
    </source>
</evidence>
<gene>
    <name evidence="7" type="ORF">B0J12DRAFT_577143</name>
</gene>
<dbReference type="InterPro" id="IPR036188">
    <property type="entry name" value="FAD/NAD-bd_sf"/>
</dbReference>
<dbReference type="SUPFAM" id="SSF54373">
    <property type="entry name" value="FAD-linked reductases, C-terminal domain"/>
    <property type="match status" value="1"/>
</dbReference>
<dbReference type="PANTHER" id="PTHR13789:SF261">
    <property type="entry name" value="HYDROXYLASE, PUTATIVE (AFU_ORTHOLOGUE AFUA_7G00590)-RELATED"/>
    <property type="match status" value="1"/>
</dbReference>
<dbReference type="InterPro" id="IPR002938">
    <property type="entry name" value="FAD-bd"/>
</dbReference>
<evidence type="ECO:0000256" key="3">
    <source>
        <dbReference type="ARBA" id="ARBA00022827"/>
    </source>
</evidence>
<protein>
    <recommendedName>
        <fullName evidence="6">FAD-binding domain-containing protein</fullName>
    </recommendedName>
</protein>